<dbReference type="InterPro" id="IPR050567">
    <property type="entry name" value="Mitochondrial_Carrier"/>
</dbReference>
<evidence type="ECO:0000256" key="2">
    <source>
        <dbReference type="ARBA" id="ARBA00006375"/>
    </source>
</evidence>
<evidence type="ECO:0000256" key="7">
    <source>
        <dbReference type="ARBA" id="ARBA00023128"/>
    </source>
</evidence>
<organism evidence="12 13">
    <name type="scientific">Phaeodactylum tricornutum (strain CCAP 1055/1)</name>
    <dbReference type="NCBI Taxonomy" id="556484"/>
    <lineage>
        <taxon>Eukaryota</taxon>
        <taxon>Sar</taxon>
        <taxon>Stramenopiles</taxon>
        <taxon>Ochrophyta</taxon>
        <taxon>Bacillariophyta</taxon>
        <taxon>Bacillariophyceae</taxon>
        <taxon>Bacillariophycidae</taxon>
        <taxon>Naviculales</taxon>
        <taxon>Phaeodactylaceae</taxon>
        <taxon>Phaeodactylum</taxon>
    </lineage>
</organism>
<dbReference type="EMBL" id="CM000607">
    <property type="protein sequence ID" value="EEC50160.1"/>
    <property type="molecule type" value="Genomic_DNA"/>
</dbReference>
<dbReference type="RefSeq" id="XP_002178495.1">
    <property type="nucleotide sequence ID" value="XM_002178459.1"/>
</dbReference>
<reference evidence="13" key="2">
    <citation type="submission" date="2008-08" db="EMBL/GenBank/DDBJ databases">
        <authorList>
            <consortium name="Diatom Consortium"/>
            <person name="Grigoriev I."/>
            <person name="Grimwood J."/>
            <person name="Kuo A."/>
            <person name="Otillar R.P."/>
            <person name="Salamov A."/>
            <person name="Detter J.C."/>
            <person name="Lindquist E."/>
            <person name="Shapiro H."/>
            <person name="Lucas S."/>
            <person name="Glavina del Rio T."/>
            <person name="Pitluck S."/>
            <person name="Rokhsar D."/>
            <person name="Bowler C."/>
        </authorList>
    </citation>
    <scope>GENOME REANNOTATION</scope>
    <source>
        <strain evidence="13">CCAP 1055/1</strain>
    </source>
</reference>
<evidence type="ECO:0000256" key="1">
    <source>
        <dbReference type="ARBA" id="ARBA00004225"/>
    </source>
</evidence>
<dbReference type="PANTHER" id="PTHR45624:SF4">
    <property type="entry name" value="CONGESTED-LIKE TRACHEA PROTEIN-RELATED"/>
    <property type="match status" value="1"/>
</dbReference>
<dbReference type="Gene3D" id="1.50.40.10">
    <property type="entry name" value="Mitochondrial carrier domain"/>
    <property type="match status" value="2"/>
</dbReference>
<dbReference type="GO" id="GO:1902603">
    <property type="term" value="P:carnitine transmembrane transport"/>
    <property type="evidence" value="ECO:0007669"/>
    <property type="project" value="TreeGrafter"/>
</dbReference>
<proteinExistence type="inferred from homology"/>
<dbReference type="GO" id="GO:0031966">
    <property type="term" value="C:mitochondrial membrane"/>
    <property type="evidence" value="ECO:0007669"/>
    <property type="project" value="UniProtKB-SubCell"/>
</dbReference>
<dbReference type="Proteomes" id="UP000000759">
    <property type="component" value="Chromosome 4"/>
</dbReference>
<gene>
    <name evidence="12" type="ORF">PHATRDRAFT_18927</name>
</gene>
<dbReference type="InParanoid" id="B7FTW9"/>
<dbReference type="SUPFAM" id="SSF103506">
    <property type="entry name" value="Mitochondrial carrier"/>
    <property type="match status" value="1"/>
</dbReference>
<dbReference type="InterPro" id="IPR023395">
    <property type="entry name" value="MCP_dom_sf"/>
</dbReference>
<feature type="repeat" description="Solcar" evidence="9">
    <location>
        <begin position="28"/>
        <end position="114"/>
    </location>
</feature>
<dbReference type="Pfam" id="PF00153">
    <property type="entry name" value="Mito_carr"/>
    <property type="match status" value="3"/>
</dbReference>
<dbReference type="GeneID" id="7197849"/>
<dbReference type="OMA" id="NWAVGIP"/>
<evidence type="ECO:0000256" key="5">
    <source>
        <dbReference type="ARBA" id="ARBA00022737"/>
    </source>
</evidence>
<evidence type="ECO:0000256" key="10">
    <source>
        <dbReference type="RuleBase" id="RU000488"/>
    </source>
</evidence>
<dbReference type="GO" id="GO:0015227">
    <property type="term" value="F:O-acyl-L-carnitine transmembrane transporter activity"/>
    <property type="evidence" value="ECO:0007669"/>
    <property type="project" value="TreeGrafter"/>
</dbReference>
<keyword evidence="8 9" id="KW-0472">Membrane</keyword>
<evidence type="ECO:0000256" key="11">
    <source>
        <dbReference type="SAM" id="Phobius"/>
    </source>
</evidence>
<evidence type="ECO:0000256" key="4">
    <source>
        <dbReference type="ARBA" id="ARBA00022692"/>
    </source>
</evidence>
<dbReference type="InterPro" id="IPR018108">
    <property type="entry name" value="MCP_transmembrane"/>
</dbReference>
<dbReference type="PaxDb" id="2850-Phatr18927"/>
<protein>
    <submittedName>
        <fullName evidence="12">Uncharacterized protein</fullName>
    </submittedName>
</protein>
<accession>B7FTW9</accession>
<feature type="transmembrane region" description="Helical" evidence="11">
    <location>
        <begin position="34"/>
        <end position="51"/>
    </location>
</feature>
<evidence type="ECO:0000313" key="13">
    <source>
        <dbReference type="Proteomes" id="UP000000759"/>
    </source>
</evidence>
<dbReference type="OrthoDB" id="14252at2759"/>
<dbReference type="PROSITE" id="PS50920">
    <property type="entry name" value="SOLCAR"/>
    <property type="match status" value="3"/>
</dbReference>
<dbReference type="eggNOG" id="KOG0758">
    <property type="taxonomic scope" value="Eukaryota"/>
</dbReference>
<sequence>MTTKETYAMPNDEQYEMPTEQAVAKKPDSALKSFLSGGVGGICVVVVGHPLDLIKVRMQTGGIAGASGSVLGIFANTFRSEGMRGLYRGVSAPLLAVSPIFAISFWGYDIGQRLVQYVQPSPGDLSLTQKCVAGGLSAIPTTAIMAPSERIKCLLQTNGDKYKGMKDCATAIYREGGFASLFRGTGATLLRDVPGSMAWFGTYEAVKMGMMKAQGIEDTSQLSPSAVLTAGGLAGMACWVISIPADVLKSRYQTAPEGMYRGLGDVYKKLMAEEGAGALFTGIRPALIRAFPANAACFFGMEVARKVFSFMD</sequence>
<keyword evidence="13" id="KW-1185">Reference proteome</keyword>
<dbReference type="KEGG" id="pti:PHATRDRAFT_18927"/>
<feature type="transmembrane region" description="Helical" evidence="11">
    <location>
        <begin position="57"/>
        <end position="78"/>
    </location>
</feature>
<feature type="transmembrane region" description="Helical" evidence="11">
    <location>
        <begin position="90"/>
        <end position="108"/>
    </location>
</feature>
<keyword evidence="4 9" id="KW-0812">Transmembrane</keyword>
<feature type="repeat" description="Solcar" evidence="9">
    <location>
        <begin position="125"/>
        <end position="209"/>
    </location>
</feature>
<dbReference type="HOGENOM" id="CLU_015166_16_0_1"/>
<evidence type="ECO:0000256" key="8">
    <source>
        <dbReference type="ARBA" id="ARBA00023136"/>
    </source>
</evidence>
<reference evidence="12 13" key="1">
    <citation type="journal article" date="2008" name="Nature">
        <title>The Phaeodactylum genome reveals the evolutionary history of diatom genomes.</title>
        <authorList>
            <person name="Bowler C."/>
            <person name="Allen A.E."/>
            <person name="Badger J.H."/>
            <person name="Grimwood J."/>
            <person name="Jabbari K."/>
            <person name="Kuo A."/>
            <person name="Maheswari U."/>
            <person name="Martens C."/>
            <person name="Maumus F."/>
            <person name="Otillar R.P."/>
            <person name="Rayko E."/>
            <person name="Salamov A."/>
            <person name="Vandepoele K."/>
            <person name="Beszteri B."/>
            <person name="Gruber A."/>
            <person name="Heijde M."/>
            <person name="Katinka M."/>
            <person name="Mock T."/>
            <person name="Valentin K."/>
            <person name="Verret F."/>
            <person name="Berges J.A."/>
            <person name="Brownlee C."/>
            <person name="Cadoret J.P."/>
            <person name="Chiovitti A."/>
            <person name="Choi C.J."/>
            <person name="Coesel S."/>
            <person name="De Martino A."/>
            <person name="Detter J.C."/>
            <person name="Durkin C."/>
            <person name="Falciatore A."/>
            <person name="Fournet J."/>
            <person name="Haruta M."/>
            <person name="Huysman M.J."/>
            <person name="Jenkins B.D."/>
            <person name="Jiroutova K."/>
            <person name="Jorgensen R.E."/>
            <person name="Joubert Y."/>
            <person name="Kaplan A."/>
            <person name="Kroger N."/>
            <person name="Kroth P.G."/>
            <person name="La Roche J."/>
            <person name="Lindquist E."/>
            <person name="Lommer M."/>
            <person name="Martin-Jezequel V."/>
            <person name="Lopez P.J."/>
            <person name="Lucas S."/>
            <person name="Mangogna M."/>
            <person name="McGinnis K."/>
            <person name="Medlin L.K."/>
            <person name="Montsant A."/>
            <person name="Oudot-Le Secq M.P."/>
            <person name="Napoli C."/>
            <person name="Obornik M."/>
            <person name="Parker M.S."/>
            <person name="Petit J.L."/>
            <person name="Porcel B.M."/>
            <person name="Poulsen N."/>
            <person name="Robison M."/>
            <person name="Rychlewski L."/>
            <person name="Rynearson T.A."/>
            <person name="Schmutz J."/>
            <person name="Shapiro H."/>
            <person name="Siaut M."/>
            <person name="Stanley M."/>
            <person name="Sussman M.R."/>
            <person name="Taylor A.R."/>
            <person name="Vardi A."/>
            <person name="von Dassow P."/>
            <person name="Vyverman W."/>
            <person name="Willis A."/>
            <person name="Wyrwicz L.S."/>
            <person name="Rokhsar D.S."/>
            <person name="Weissenbach J."/>
            <person name="Armbrust E.V."/>
            <person name="Green B.R."/>
            <person name="Van de Peer Y."/>
            <person name="Grigoriev I.V."/>
        </authorList>
    </citation>
    <scope>NUCLEOTIDE SEQUENCE [LARGE SCALE GENOMIC DNA]</scope>
    <source>
        <strain evidence="12 13">CCAP 1055/1</strain>
    </source>
</reference>
<name>B7FTW9_PHATC</name>
<evidence type="ECO:0000256" key="6">
    <source>
        <dbReference type="ARBA" id="ARBA00022989"/>
    </source>
</evidence>
<evidence type="ECO:0000313" key="12">
    <source>
        <dbReference type="EMBL" id="EEC50160.1"/>
    </source>
</evidence>
<dbReference type="AlphaFoldDB" id="B7FTW9"/>
<keyword evidence="7" id="KW-0496">Mitochondrion</keyword>
<feature type="repeat" description="Solcar" evidence="9">
    <location>
        <begin position="222"/>
        <end position="307"/>
    </location>
</feature>
<evidence type="ECO:0000256" key="9">
    <source>
        <dbReference type="PROSITE-ProRule" id="PRU00282"/>
    </source>
</evidence>
<evidence type="ECO:0000256" key="3">
    <source>
        <dbReference type="ARBA" id="ARBA00022448"/>
    </source>
</evidence>
<keyword evidence="5" id="KW-0677">Repeat</keyword>
<comment type="similarity">
    <text evidence="2 10">Belongs to the mitochondrial carrier (TC 2.A.29) family.</text>
</comment>
<dbReference type="GO" id="GO:0006839">
    <property type="term" value="P:mitochondrial transport"/>
    <property type="evidence" value="ECO:0007669"/>
    <property type="project" value="TreeGrafter"/>
</dbReference>
<dbReference type="PANTHER" id="PTHR45624">
    <property type="entry name" value="MITOCHONDRIAL BASIC AMINO ACIDS TRANSPORTER-RELATED"/>
    <property type="match status" value="1"/>
</dbReference>
<keyword evidence="3 10" id="KW-0813">Transport</keyword>
<keyword evidence="6 11" id="KW-1133">Transmembrane helix</keyword>
<comment type="subcellular location">
    <subcellularLocation>
        <location evidence="1">Mitochondrion membrane</location>
        <topology evidence="1">Multi-pass membrane protein</topology>
    </subcellularLocation>
</comment>